<proteinExistence type="predicted"/>
<keyword evidence="2" id="KW-0472">Membrane</keyword>
<evidence type="ECO:0000313" key="3">
    <source>
        <dbReference type="EMBL" id="GIL68659.1"/>
    </source>
</evidence>
<evidence type="ECO:0000256" key="2">
    <source>
        <dbReference type="SAM" id="Phobius"/>
    </source>
</evidence>
<dbReference type="AlphaFoldDB" id="A0A8J4BZR1"/>
<feature type="compositionally biased region" description="Low complexity" evidence="1">
    <location>
        <begin position="273"/>
        <end position="282"/>
    </location>
</feature>
<feature type="region of interest" description="Disordered" evidence="1">
    <location>
        <begin position="273"/>
        <end position="293"/>
    </location>
</feature>
<accession>A0A8J4BZR1</accession>
<comment type="caution">
    <text evidence="3">The sequence shown here is derived from an EMBL/GenBank/DDBJ whole genome shotgun (WGS) entry which is preliminary data.</text>
</comment>
<sequence length="634" mass="65771">MPKQSDIRVQIPGCTAAHFWDVVYERPEATQRYHTSFNADSVLGSCTSPLRSSPPSPSCSFSQSTSTNVTPWVSCQRTVNFTMPLKLPDFLKRMVGLDSVAVSEVQRVVWHGGGSFTVTSETNITNMLGAGRFTTALQFTVTEPQQPTLPGTPPAASPGEGWSHEGEAARSGGPGGDCASAMVQVLYSVRCAAGSIPWPMSATIENVMSEKALVSMQSFLDFCTQLLEEQAAVSAAAAKLGEAVGPTAVSGDAAIIPAATGALLEPAASASDTGMTPAAAAGGPWGTGSAGAAPLNTRTSMRLRWPSITCSQDLGSVGVAGVGVGVGIAGGDPFKLQRADTVGGTAGGADVFWDAPETFVSVGSASGVSSSAVSPRHLLLQSNSLRRLSGDSGATAMAVGGLSTAAASAVTVHAVATETHQVAVAVDKLATAVATLDNKIEKLLSLHEDQQQLIRNLQDLQQRQQLQQDPPSYMVDHPPESRHRGRDRNGADVRQLSDVRWMFRVAVAVLLATLLVVAYWIVHPYAGSFRPHSGGGGGGGSGMPPERVPVVSVLRLNGVNTSLGGRGGDFSSSGGAIGGGGLEGRQARLTLQMIPRMEGGGLPKGDAQGVELQGREIGSSSIRRLRRRGQRQHP</sequence>
<organism evidence="3 4">
    <name type="scientific">Volvox africanus</name>
    <dbReference type="NCBI Taxonomy" id="51714"/>
    <lineage>
        <taxon>Eukaryota</taxon>
        <taxon>Viridiplantae</taxon>
        <taxon>Chlorophyta</taxon>
        <taxon>core chlorophytes</taxon>
        <taxon>Chlorophyceae</taxon>
        <taxon>CS clade</taxon>
        <taxon>Chlamydomonadales</taxon>
        <taxon>Volvocaceae</taxon>
        <taxon>Volvox</taxon>
    </lineage>
</organism>
<feature type="region of interest" description="Disordered" evidence="1">
    <location>
        <begin position="145"/>
        <end position="174"/>
    </location>
</feature>
<feature type="compositionally biased region" description="Basic residues" evidence="1">
    <location>
        <begin position="623"/>
        <end position="634"/>
    </location>
</feature>
<keyword evidence="2" id="KW-0812">Transmembrane</keyword>
<dbReference type="Proteomes" id="UP000747399">
    <property type="component" value="Unassembled WGS sequence"/>
</dbReference>
<keyword evidence="2" id="KW-1133">Transmembrane helix</keyword>
<dbReference type="EMBL" id="BNCO01000123">
    <property type="protein sequence ID" value="GIL68659.1"/>
    <property type="molecule type" value="Genomic_DNA"/>
</dbReference>
<name>A0A8J4BZR1_9CHLO</name>
<feature type="region of interest" description="Disordered" evidence="1">
    <location>
        <begin position="465"/>
        <end position="491"/>
    </location>
</feature>
<evidence type="ECO:0008006" key="5">
    <source>
        <dbReference type="Google" id="ProtNLM"/>
    </source>
</evidence>
<reference evidence="3" key="1">
    <citation type="journal article" date="2021" name="Proc. Natl. Acad. Sci. U.S.A.">
        <title>Three genomes in the algal genus Volvox reveal the fate of a haploid sex-determining region after a transition to homothallism.</title>
        <authorList>
            <person name="Yamamoto K."/>
            <person name="Hamaji T."/>
            <person name="Kawai-Toyooka H."/>
            <person name="Matsuzaki R."/>
            <person name="Takahashi F."/>
            <person name="Nishimura Y."/>
            <person name="Kawachi M."/>
            <person name="Noguchi H."/>
            <person name="Minakuchi Y."/>
            <person name="Umen J.G."/>
            <person name="Toyoda A."/>
            <person name="Nozaki H."/>
        </authorList>
    </citation>
    <scope>NUCLEOTIDE SEQUENCE</scope>
    <source>
        <strain evidence="3">NIES-3780</strain>
    </source>
</reference>
<evidence type="ECO:0000256" key="1">
    <source>
        <dbReference type="SAM" id="MobiDB-lite"/>
    </source>
</evidence>
<feature type="transmembrane region" description="Helical" evidence="2">
    <location>
        <begin position="501"/>
        <end position="522"/>
    </location>
</feature>
<evidence type="ECO:0000313" key="4">
    <source>
        <dbReference type="Proteomes" id="UP000747399"/>
    </source>
</evidence>
<protein>
    <recommendedName>
        <fullName evidence="5">VASt domain-containing protein</fullName>
    </recommendedName>
</protein>
<feature type="compositionally biased region" description="Basic and acidic residues" evidence="1">
    <location>
        <begin position="477"/>
        <end position="491"/>
    </location>
</feature>
<gene>
    <name evidence="3" type="ORF">Vafri_21903</name>
</gene>
<feature type="region of interest" description="Disordered" evidence="1">
    <location>
        <begin position="598"/>
        <end position="634"/>
    </location>
</feature>
<keyword evidence="4" id="KW-1185">Reference proteome</keyword>